<dbReference type="PROSITE" id="PS51257">
    <property type="entry name" value="PROKAR_LIPOPROTEIN"/>
    <property type="match status" value="1"/>
</dbReference>
<evidence type="ECO:0000256" key="1">
    <source>
        <dbReference type="SAM" id="SignalP"/>
    </source>
</evidence>
<comment type="caution">
    <text evidence="2">The sequence shown here is derived from an EMBL/GenBank/DDBJ whole genome shotgun (WGS) entry which is preliminary data.</text>
</comment>
<dbReference type="RefSeq" id="WP_052106025.1">
    <property type="nucleotide sequence ID" value="NZ_CADETK010000013.1"/>
</dbReference>
<dbReference type="AlphaFoldDB" id="A0A1V2WB34"/>
<feature type="chain" id="PRO_5010691148" description="Lipoprotein" evidence="1">
    <location>
        <begin position="28"/>
        <end position="131"/>
    </location>
</feature>
<accession>A0A1V2WB34</accession>
<keyword evidence="1" id="KW-0732">Signal</keyword>
<dbReference type="EMBL" id="MUTJ01000012">
    <property type="protein sequence ID" value="ONU92716.1"/>
    <property type="molecule type" value="Genomic_DNA"/>
</dbReference>
<sequence length="131" mass="14653">MNARQNPVRLLLAGCCLLAACSHTSTADEQTRTFVFVQIPESIMPIERGHKYEDPLDDALKQARLGEVTGGGTNLSKDHAIEWVGIDVELTDLDKGLPFLKQKLLELGAPESSMLEYRVRNRSYAMPIRNR</sequence>
<gene>
    <name evidence="2" type="ORF">A8E72_02150</name>
</gene>
<protein>
    <recommendedName>
        <fullName evidence="4">Lipoprotein</fullName>
    </recommendedName>
</protein>
<proteinExistence type="predicted"/>
<evidence type="ECO:0000313" key="3">
    <source>
        <dbReference type="Proteomes" id="UP000188543"/>
    </source>
</evidence>
<organism evidence="2 3">
    <name type="scientific">Burkholderia cenocepacia</name>
    <dbReference type="NCBI Taxonomy" id="95486"/>
    <lineage>
        <taxon>Bacteria</taxon>
        <taxon>Pseudomonadati</taxon>
        <taxon>Pseudomonadota</taxon>
        <taxon>Betaproteobacteria</taxon>
        <taxon>Burkholderiales</taxon>
        <taxon>Burkholderiaceae</taxon>
        <taxon>Burkholderia</taxon>
        <taxon>Burkholderia cepacia complex</taxon>
    </lineage>
</organism>
<evidence type="ECO:0000313" key="2">
    <source>
        <dbReference type="EMBL" id="ONU92716.1"/>
    </source>
</evidence>
<reference evidence="2 3" key="1">
    <citation type="submission" date="2016-08" db="EMBL/GenBank/DDBJ databases">
        <authorList>
            <person name="Seilhamer J.J."/>
        </authorList>
    </citation>
    <scope>NUCLEOTIDE SEQUENCE [LARGE SCALE GENOMIC DNA]</scope>
    <source>
        <strain evidence="2 3">VC14762</strain>
    </source>
</reference>
<feature type="signal peptide" evidence="1">
    <location>
        <begin position="1"/>
        <end position="27"/>
    </location>
</feature>
<evidence type="ECO:0008006" key="4">
    <source>
        <dbReference type="Google" id="ProtNLM"/>
    </source>
</evidence>
<dbReference type="Proteomes" id="UP000188543">
    <property type="component" value="Unassembled WGS sequence"/>
</dbReference>
<dbReference type="OrthoDB" id="9182088at2"/>
<name>A0A1V2WB34_9BURK</name>